<gene>
    <name evidence="2" type="ORF">BJ998_000790</name>
</gene>
<accession>A0A7W9KD40</accession>
<keyword evidence="1" id="KW-1133">Transmembrane helix</keyword>
<organism evidence="2 3">
    <name type="scientific">Kutzneria kofuensis</name>
    <dbReference type="NCBI Taxonomy" id="103725"/>
    <lineage>
        <taxon>Bacteria</taxon>
        <taxon>Bacillati</taxon>
        <taxon>Actinomycetota</taxon>
        <taxon>Actinomycetes</taxon>
        <taxon>Pseudonocardiales</taxon>
        <taxon>Pseudonocardiaceae</taxon>
        <taxon>Kutzneria</taxon>
    </lineage>
</organism>
<name>A0A7W9KD40_9PSEU</name>
<evidence type="ECO:0000313" key="3">
    <source>
        <dbReference type="Proteomes" id="UP000585638"/>
    </source>
</evidence>
<feature type="transmembrane region" description="Helical" evidence="1">
    <location>
        <begin position="32"/>
        <end position="54"/>
    </location>
</feature>
<reference evidence="2 3" key="1">
    <citation type="submission" date="2020-08" db="EMBL/GenBank/DDBJ databases">
        <title>Sequencing the genomes of 1000 actinobacteria strains.</title>
        <authorList>
            <person name="Klenk H.-P."/>
        </authorList>
    </citation>
    <scope>NUCLEOTIDE SEQUENCE [LARGE SCALE GENOMIC DNA]</scope>
    <source>
        <strain evidence="2 3">DSM 43851</strain>
    </source>
</reference>
<feature type="transmembrane region" description="Helical" evidence="1">
    <location>
        <begin position="66"/>
        <end position="89"/>
    </location>
</feature>
<proteinExistence type="predicted"/>
<keyword evidence="1" id="KW-0472">Membrane</keyword>
<protein>
    <submittedName>
        <fullName evidence="2">Uncharacterized protein</fullName>
    </submittedName>
</protein>
<comment type="caution">
    <text evidence="2">The sequence shown here is derived from an EMBL/GenBank/DDBJ whole genome shotgun (WGS) entry which is preliminary data.</text>
</comment>
<keyword evidence="1" id="KW-0812">Transmembrane</keyword>
<dbReference type="Proteomes" id="UP000585638">
    <property type="component" value="Unassembled WGS sequence"/>
</dbReference>
<sequence>MRAWLLRGLVLAVVHAAVQTGEAWVRAGDPTAVGWLRPTALGLLVGVAVLWSGIDGWLGREGRGMVWFFSALVAGPVGGVLGVIGQGVFVDDTGAEALPVAITGGAAFIALLVLVPAGVGLLIGRLVTATRAADSAPATPPTPVSRRTAR</sequence>
<keyword evidence="3" id="KW-1185">Reference proteome</keyword>
<dbReference type="NCBIfam" id="NF037996">
    <property type="entry name" value="B-4DMT"/>
    <property type="match status" value="1"/>
</dbReference>
<dbReference type="RefSeq" id="WP_184858547.1">
    <property type="nucleotide sequence ID" value="NZ_BAAAWY010000002.1"/>
</dbReference>
<feature type="transmembrane region" description="Helical" evidence="1">
    <location>
        <begin position="101"/>
        <end position="123"/>
    </location>
</feature>
<dbReference type="EMBL" id="JACHIR010000001">
    <property type="protein sequence ID" value="MBB5889594.1"/>
    <property type="molecule type" value="Genomic_DNA"/>
</dbReference>
<evidence type="ECO:0000256" key="1">
    <source>
        <dbReference type="SAM" id="Phobius"/>
    </source>
</evidence>
<dbReference type="AlphaFoldDB" id="A0A7W9KD40"/>
<dbReference type="InterPro" id="IPR047958">
    <property type="entry name" value="B-4DMT-like"/>
</dbReference>
<evidence type="ECO:0000313" key="2">
    <source>
        <dbReference type="EMBL" id="MBB5889594.1"/>
    </source>
</evidence>